<dbReference type="Proteomes" id="UP000598196">
    <property type="component" value="Unassembled WGS sequence"/>
</dbReference>
<dbReference type="SUPFAM" id="SSF52540">
    <property type="entry name" value="P-loop containing nucleoside triphosphate hydrolases"/>
    <property type="match status" value="1"/>
</dbReference>
<dbReference type="InterPro" id="IPR014015">
    <property type="entry name" value="Helicase_SF3_DNA-vir"/>
</dbReference>
<dbReference type="PROSITE" id="PS51206">
    <property type="entry name" value="SF3_HELICASE_1"/>
    <property type="match status" value="1"/>
</dbReference>
<dbReference type="PANTHER" id="PTHR35372:SF2">
    <property type="entry name" value="SF3 HELICASE DOMAIN-CONTAINING PROTEIN"/>
    <property type="match status" value="1"/>
</dbReference>
<dbReference type="OrthoDB" id="9763644at2"/>
<evidence type="ECO:0000256" key="1">
    <source>
        <dbReference type="ARBA" id="ARBA00022741"/>
    </source>
</evidence>
<dbReference type="Gene3D" id="3.40.50.300">
    <property type="entry name" value="P-loop containing nucleotide triphosphate hydrolases"/>
    <property type="match status" value="1"/>
</dbReference>
<dbReference type="RefSeq" id="WP_146285466.1">
    <property type="nucleotide sequence ID" value="NZ_BMLP01000001.1"/>
</dbReference>
<dbReference type="Pfam" id="PF08706">
    <property type="entry name" value="D5_N"/>
    <property type="match status" value="1"/>
</dbReference>
<dbReference type="NCBIfam" id="TIGR01613">
    <property type="entry name" value="primase_Cterm"/>
    <property type="match status" value="1"/>
</dbReference>
<protein>
    <submittedName>
        <fullName evidence="6">Phage protein</fullName>
    </submittedName>
</protein>
<name>A0A917YJ67_9RHOB</name>
<dbReference type="InterPro" id="IPR027417">
    <property type="entry name" value="P-loop_NTPase"/>
</dbReference>
<evidence type="ECO:0000256" key="2">
    <source>
        <dbReference type="ARBA" id="ARBA00022801"/>
    </source>
</evidence>
<comment type="caution">
    <text evidence="6">The sequence shown here is derived from an EMBL/GenBank/DDBJ whole genome shotgun (WGS) entry which is preliminary data.</text>
</comment>
<gene>
    <name evidence="6" type="ORF">GCM10010991_07700</name>
</gene>
<dbReference type="InterPro" id="IPR045455">
    <property type="entry name" value="NrS-1_pol-like_helicase"/>
</dbReference>
<keyword evidence="1" id="KW-0547">Nucleotide-binding</keyword>
<keyword evidence="3" id="KW-0067">ATP-binding</keyword>
<proteinExistence type="predicted"/>
<dbReference type="PANTHER" id="PTHR35372">
    <property type="entry name" value="ATP BINDING PROTEIN-RELATED"/>
    <property type="match status" value="1"/>
</dbReference>
<keyword evidence="7" id="KW-1185">Reference proteome</keyword>
<evidence type="ECO:0000256" key="3">
    <source>
        <dbReference type="ARBA" id="ARBA00022840"/>
    </source>
</evidence>
<feature type="region of interest" description="Disordered" evidence="4">
    <location>
        <begin position="1"/>
        <end position="34"/>
    </location>
</feature>
<organism evidence="6 7">
    <name type="scientific">Gemmobacter aquaticus</name>
    <dbReference type="NCBI Taxonomy" id="490185"/>
    <lineage>
        <taxon>Bacteria</taxon>
        <taxon>Pseudomonadati</taxon>
        <taxon>Pseudomonadota</taxon>
        <taxon>Alphaproteobacteria</taxon>
        <taxon>Rhodobacterales</taxon>
        <taxon>Paracoccaceae</taxon>
        <taxon>Gemmobacter</taxon>
    </lineage>
</organism>
<evidence type="ECO:0000256" key="4">
    <source>
        <dbReference type="SAM" id="MobiDB-lite"/>
    </source>
</evidence>
<evidence type="ECO:0000259" key="5">
    <source>
        <dbReference type="PROSITE" id="PS51206"/>
    </source>
</evidence>
<dbReference type="SMART" id="SM00885">
    <property type="entry name" value="D5_N"/>
    <property type="match status" value="1"/>
</dbReference>
<dbReference type="InterPro" id="IPR006500">
    <property type="entry name" value="Helicase_put_C_phage/plasmid"/>
</dbReference>
<accession>A0A917YJ67</accession>
<dbReference type="AlphaFoldDB" id="A0A917YJ67"/>
<dbReference type="InterPro" id="IPR014818">
    <property type="entry name" value="Phage/plasmid_primase_P4_C"/>
</dbReference>
<dbReference type="Pfam" id="PF19263">
    <property type="entry name" value="DUF5906"/>
    <property type="match status" value="1"/>
</dbReference>
<dbReference type="GO" id="GO:0016787">
    <property type="term" value="F:hydrolase activity"/>
    <property type="evidence" value="ECO:0007669"/>
    <property type="project" value="UniProtKB-KW"/>
</dbReference>
<feature type="region of interest" description="Disordered" evidence="4">
    <location>
        <begin position="582"/>
        <end position="601"/>
    </location>
</feature>
<dbReference type="EMBL" id="BMLP01000001">
    <property type="protein sequence ID" value="GGO26746.1"/>
    <property type="molecule type" value="Genomic_DNA"/>
</dbReference>
<feature type="domain" description="SF3 helicase" evidence="5">
    <location>
        <begin position="277"/>
        <end position="439"/>
    </location>
</feature>
<dbReference type="GO" id="GO:0005524">
    <property type="term" value="F:ATP binding"/>
    <property type="evidence" value="ECO:0007669"/>
    <property type="project" value="UniProtKB-KW"/>
</dbReference>
<reference evidence="6 7" key="1">
    <citation type="journal article" date="2014" name="Int. J. Syst. Evol. Microbiol.">
        <title>Complete genome sequence of Corynebacterium casei LMG S-19264T (=DSM 44701T), isolated from a smear-ripened cheese.</title>
        <authorList>
            <consortium name="US DOE Joint Genome Institute (JGI-PGF)"/>
            <person name="Walter F."/>
            <person name="Albersmeier A."/>
            <person name="Kalinowski J."/>
            <person name="Ruckert C."/>
        </authorList>
    </citation>
    <scope>NUCLEOTIDE SEQUENCE [LARGE SCALE GENOMIC DNA]</scope>
    <source>
        <strain evidence="6 7">CGMCC 1.7029</strain>
    </source>
</reference>
<evidence type="ECO:0000313" key="7">
    <source>
        <dbReference type="Proteomes" id="UP000598196"/>
    </source>
</evidence>
<dbReference type="InterPro" id="IPR051620">
    <property type="entry name" value="ORF904-like_C"/>
</dbReference>
<sequence>MSDHDDDDAFAGISPLAERRARPSADPMAGLGPDEDPELWARIAKCAEQTLNDTGNGQRFRIHFGENLIWVPRVGWYDWSGQVWVKDPDMLVVRGKAQTLGPLIEKEVRFISVPPDRAELVERRAEIEADIARLKRIPPSKRTPEQEAELSDLQPQLDEIMHVLSGVQDRIGQRLRHAKNAGNSAPIGNMINEASIALSRQVDQLDAGALDVNCASGVLRFSVDGGGDAGFSKVSRVDVIPHARDQLLTKIIPHSYDPKATCPRFDDFLRRIMPEERMRRFLQRWFGLCMTALTGEQKLCYFYGTGANGKSVLVDLMAWLLSDYAAVAKIESLTGSNRRGGGDATPDLVQLVGARFVRASEPDEGVKWQEGLIKELTGGEPMLVRALQQDFFEFLPCFKLTISGNHKPDIRGTDEGIWRRLLLVPFDQHITKDERDPDLQKKLRQEAPGILRWAVEGLLDYLEGGLDEPEEVRVATAEFRAESDPIGQFLTDCTTVTGDPTDKIMAKDMIEAFNFWRARDGLGEWQPNTIAKRIKGEKAGKWRHPATGRSFEAHKASTTFYLGVRWTDMFGRDLRHAPRDQRGKIIGSPVDMGGYGDEGGM</sequence>
<keyword evidence="2" id="KW-0378">Hydrolase</keyword>
<evidence type="ECO:0000313" key="6">
    <source>
        <dbReference type="EMBL" id="GGO26746.1"/>
    </source>
</evidence>